<dbReference type="Proteomes" id="UP000671914">
    <property type="component" value="Chromosome"/>
</dbReference>
<dbReference type="NCBIfam" id="TIGR03704">
    <property type="entry name" value="PrmC_rel_meth"/>
    <property type="match status" value="1"/>
</dbReference>
<dbReference type="SUPFAM" id="SSF53335">
    <property type="entry name" value="S-adenosyl-L-methionine-dependent methyltransferases"/>
    <property type="match status" value="1"/>
</dbReference>
<organism evidence="7 8">
    <name type="scientific">Agromyces archimandritae</name>
    <dbReference type="NCBI Taxonomy" id="2781962"/>
    <lineage>
        <taxon>Bacteria</taxon>
        <taxon>Bacillati</taxon>
        <taxon>Actinomycetota</taxon>
        <taxon>Actinomycetes</taxon>
        <taxon>Micrococcales</taxon>
        <taxon>Microbacteriaceae</taxon>
        <taxon>Agromyces</taxon>
    </lineage>
</organism>
<dbReference type="InterPro" id="IPR004556">
    <property type="entry name" value="HemK-like"/>
</dbReference>
<evidence type="ECO:0000256" key="5">
    <source>
        <dbReference type="ARBA" id="ARBA00048391"/>
    </source>
</evidence>
<dbReference type="KEGG" id="aarc:G127AT_08305"/>
<reference evidence="7" key="1">
    <citation type="submission" date="2021-03" db="EMBL/GenBank/DDBJ databases">
        <title>Agromyces archimandritus sp. nov., isolated from the cockroach Archimandrita tessellata.</title>
        <authorList>
            <person name="Guzman J."/>
            <person name="Ortuzar M."/>
            <person name="Poehlein A."/>
            <person name="Daniel R."/>
            <person name="Trujillo M."/>
            <person name="Vilcinskas A."/>
        </authorList>
    </citation>
    <scope>NUCLEOTIDE SEQUENCE</scope>
    <source>
        <strain evidence="7">G127AT</strain>
    </source>
</reference>
<dbReference type="PANTHER" id="PTHR18895">
    <property type="entry name" value="HEMK METHYLTRANSFERASE"/>
    <property type="match status" value="1"/>
</dbReference>
<protein>
    <recommendedName>
        <fullName evidence="1">peptide chain release factor N(5)-glutamine methyltransferase</fullName>
        <ecNumber evidence="1">2.1.1.297</ecNumber>
    </recommendedName>
</protein>
<dbReference type="InterPro" id="IPR022446">
    <property type="entry name" value="MeTrfrase_put"/>
</dbReference>
<dbReference type="GO" id="GO:0102559">
    <property type="term" value="F:peptide chain release factor N(5)-glutamine methyltransferase activity"/>
    <property type="evidence" value="ECO:0007669"/>
    <property type="project" value="UniProtKB-EC"/>
</dbReference>
<evidence type="ECO:0000256" key="1">
    <source>
        <dbReference type="ARBA" id="ARBA00012771"/>
    </source>
</evidence>
<dbReference type="NCBIfam" id="TIGR00536">
    <property type="entry name" value="hemK_fam"/>
    <property type="match status" value="1"/>
</dbReference>
<dbReference type="EMBL" id="CP071696">
    <property type="protein sequence ID" value="QTX06231.1"/>
    <property type="molecule type" value="Genomic_DNA"/>
</dbReference>
<dbReference type="AlphaFoldDB" id="A0A975IRL6"/>
<dbReference type="Pfam" id="PF05175">
    <property type="entry name" value="MTS"/>
    <property type="match status" value="1"/>
</dbReference>
<keyword evidence="4" id="KW-0949">S-adenosyl-L-methionine</keyword>
<evidence type="ECO:0000313" key="7">
    <source>
        <dbReference type="EMBL" id="QTX06231.1"/>
    </source>
</evidence>
<accession>A0A975IRL6</accession>
<dbReference type="InterPro" id="IPR007848">
    <property type="entry name" value="Small_mtfrase_dom"/>
</dbReference>
<evidence type="ECO:0000256" key="4">
    <source>
        <dbReference type="ARBA" id="ARBA00022691"/>
    </source>
</evidence>
<name>A0A975IRL6_9MICO</name>
<dbReference type="GO" id="GO:0032259">
    <property type="term" value="P:methylation"/>
    <property type="evidence" value="ECO:0007669"/>
    <property type="project" value="UniProtKB-KW"/>
</dbReference>
<proteinExistence type="predicted"/>
<dbReference type="Gene3D" id="3.40.50.150">
    <property type="entry name" value="Vaccinia Virus protein VP39"/>
    <property type="match status" value="1"/>
</dbReference>
<evidence type="ECO:0000259" key="6">
    <source>
        <dbReference type="Pfam" id="PF05175"/>
    </source>
</evidence>
<dbReference type="EC" id="2.1.1.297" evidence="1"/>
<keyword evidence="3" id="KW-0808">Transferase</keyword>
<keyword evidence="8" id="KW-1185">Reference proteome</keyword>
<sequence length="256" mass="27304">MRAAGSVFAEEEARLLIAEAADAGALERMAVRRIAGDPLEQILGWAEFAGLRILLEPGVFVPRRRSEWIAELAIAALDGGVRMPRAAPIVVELCCGSAAIAAAVQHRHPHAVIVASDIQAAAVRAARRNLTRPATVVRGDLFDGLPRGIHRRIDLVVANAPYVPSGEIGRMPPEARDHEPRITLDGGADGLDIARRILAGAPERLRPGGRLIIETSRRQAPELLALFAAAGFDAGIRRDPDDDRRGTAVVGALAPR</sequence>
<keyword evidence="2" id="KW-0489">Methyltransferase</keyword>
<evidence type="ECO:0000256" key="2">
    <source>
        <dbReference type="ARBA" id="ARBA00022603"/>
    </source>
</evidence>
<dbReference type="InterPro" id="IPR050320">
    <property type="entry name" value="N5-glutamine_MTase"/>
</dbReference>
<feature type="domain" description="Methyltransferase small" evidence="6">
    <location>
        <begin position="88"/>
        <end position="163"/>
    </location>
</feature>
<dbReference type="PANTHER" id="PTHR18895:SF74">
    <property type="entry name" value="MTRF1L RELEASE FACTOR GLUTAMINE METHYLTRANSFERASE"/>
    <property type="match status" value="1"/>
</dbReference>
<gene>
    <name evidence="7" type="ORF">G127AT_08305</name>
</gene>
<evidence type="ECO:0000256" key="3">
    <source>
        <dbReference type="ARBA" id="ARBA00022679"/>
    </source>
</evidence>
<comment type="catalytic activity">
    <reaction evidence="5">
        <text>L-glutaminyl-[peptide chain release factor] + S-adenosyl-L-methionine = N(5)-methyl-L-glutaminyl-[peptide chain release factor] + S-adenosyl-L-homocysteine + H(+)</text>
        <dbReference type="Rhea" id="RHEA:42896"/>
        <dbReference type="Rhea" id="RHEA-COMP:10271"/>
        <dbReference type="Rhea" id="RHEA-COMP:10272"/>
        <dbReference type="ChEBI" id="CHEBI:15378"/>
        <dbReference type="ChEBI" id="CHEBI:30011"/>
        <dbReference type="ChEBI" id="CHEBI:57856"/>
        <dbReference type="ChEBI" id="CHEBI:59789"/>
        <dbReference type="ChEBI" id="CHEBI:61891"/>
        <dbReference type="EC" id="2.1.1.297"/>
    </reaction>
</comment>
<evidence type="ECO:0000313" key="8">
    <source>
        <dbReference type="Proteomes" id="UP000671914"/>
    </source>
</evidence>
<dbReference type="InterPro" id="IPR029063">
    <property type="entry name" value="SAM-dependent_MTases_sf"/>
</dbReference>